<evidence type="ECO:0000259" key="1">
    <source>
        <dbReference type="Pfam" id="PF03559"/>
    </source>
</evidence>
<dbReference type="AlphaFoldDB" id="A0A919MRW4"/>
<feature type="domain" description="dTDP-4-dehydro-6-deoxy-alpha-D-glucopyranose 2,3-dehydratase" evidence="1">
    <location>
        <begin position="38"/>
        <end position="239"/>
    </location>
</feature>
<evidence type="ECO:0000313" key="3">
    <source>
        <dbReference type="Proteomes" id="UP000647172"/>
    </source>
</evidence>
<accession>A0A919MRW4</accession>
<sequence>MSITTNFRLLVPETARVTARRLTESALATDGRLPGTGRFEDWLRERAAVNRFDVQRVPFADLSGWRFAPDTGNLVHDSGRFFSVEGLEVRTDFGFTPRWTQPIINQPEVGIVGILVKEFDGVLHCLMQAKMEPGNVNTLQLSPTVQATRSNYTGVHRGAAIPYLEFFTGRGRGTVLVDVLQSEQGAWFLHKRNRNMLVETTEDVAARDDFVWLTVGQVHELMRVDNLINMDARTVLSCMPFAAPDRSTRGVDTGDGFREALLASMAGAHGALHTTAEVLSWFVEARTRFVLGQRRIPLKDLEGWRRTPDTIEHVDEKFFRIVGVRVQASNREVTNWTQPLVHPVGRGISTFLTRRVGGVLHLLVQARVEAGTLDVVEAAPTIHCLPSNYRDVPPQHRPPFLDYVLGVDRSRIRYEVVQSEEGGRFYHAQNLYQIIETAEDFPLEVPDGYRWVTVAQLMTLLARSNHLNVEARSLVACLQTLW</sequence>
<dbReference type="RefSeq" id="WP_239129276.1">
    <property type="nucleotide sequence ID" value="NZ_BAAAYJ010000064.1"/>
</dbReference>
<reference evidence="2" key="1">
    <citation type="submission" date="2021-01" db="EMBL/GenBank/DDBJ databases">
        <title>Whole genome shotgun sequence of Actinoplanes nipponensis NBRC 14063.</title>
        <authorList>
            <person name="Komaki H."/>
            <person name="Tamura T."/>
        </authorList>
    </citation>
    <scope>NUCLEOTIDE SEQUENCE</scope>
    <source>
        <strain evidence="2">NBRC 14063</strain>
    </source>
</reference>
<protein>
    <submittedName>
        <fullName evidence="2">NDP-hexose 2,3-dehydratase</fullName>
    </submittedName>
</protein>
<dbReference type="GO" id="GO:0016829">
    <property type="term" value="F:lyase activity"/>
    <property type="evidence" value="ECO:0007669"/>
    <property type="project" value="InterPro"/>
</dbReference>
<evidence type="ECO:0000313" key="2">
    <source>
        <dbReference type="EMBL" id="GIE47375.1"/>
    </source>
</evidence>
<dbReference type="InterPro" id="IPR038153">
    <property type="entry name" value="EvaA-like_sf"/>
</dbReference>
<dbReference type="InterPro" id="IPR005212">
    <property type="entry name" value="EvaA-like"/>
</dbReference>
<proteinExistence type="predicted"/>
<organism evidence="2 3">
    <name type="scientific">Actinoplanes nipponensis</name>
    <dbReference type="NCBI Taxonomy" id="135950"/>
    <lineage>
        <taxon>Bacteria</taxon>
        <taxon>Bacillati</taxon>
        <taxon>Actinomycetota</taxon>
        <taxon>Actinomycetes</taxon>
        <taxon>Micromonosporales</taxon>
        <taxon>Micromonosporaceae</taxon>
        <taxon>Actinoplanes</taxon>
    </lineage>
</organism>
<feature type="domain" description="dTDP-4-dehydro-6-deoxy-alpha-D-glucopyranose 2,3-dehydratase" evidence="1">
    <location>
        <begin position="275"/>
        <end position="478"/>
    </location>
</feature>
<dbReference type="Pfam" id="PF03559">
    <property type="entry name" value="Hexose_dehydrat"/>
    <property type="match status" value="2"/>
</dbReference>
<dbReference type="EMBL" id="BOMQ01000011">
    <property type="protein sequence ID" value="GIE47375.1"/>
    <property type="molecule type" value="Genomic_DNA"/>
</dbReference>
<name>A0A919MRW4_9ACTN</name>
<dbReference type="Gene3D" id="3.90.79.40">
    <property type="entry name" value="EvaA sugar 2,3-dehydratase subunit"/>
    <property type="match status" value="2"/>
</dbReference>
<gene>
    <name evidence="2" type="ORF">Ani05nite_09090</name>
</gene>
<comment type="caution">
    <text evidence="2">The sequence shown here is derived from an EMBL/GenBank/DDBJ whole genome shotgun (WGS) entry which is preliminary data.</text>
</comment>
<keyword evidence="3" id="KW-1185">Reference proteome</keyword>
<dbReference type="Proteomes" id="UP000647172">
    <property type="component" value="Unassembled WGS sequence"/>
</dbReference>